<keyword evidence="2" id="KW-1185">Reference proteome</keyword>
<accession>A0A7L4ZX43</accession>
<name>A0A7L4ZX43_9BACT</name>
<evidence type="ECO:0000313" key="1">
    <source>
        <dbReference type="EMBL" id="KAA9332065.1"/>
    </source>
</evidence>
<proteinExistence type="predicted"/>
<reference evidence="1 2" key="1">
    <citation type="submission" date="2019-09" db="EMBL/GenBank/DDBJ databases">
        <title>Genome sequence of Hymenobacter sp. M3.</title>
        <authorList>
            <person name="Srinivasan S."/>
        </authorList>
    </citation>
    <scope>NUCLEOTIDE SEQUENCE [LARGE SCALE GENOMIC DNA]</scope>
    <source>
        <strain evidence="1 2">M3</strain>
    </source>
</reference>
<dbReference type="Proteomes" id="UP000326380">
    <property type="component" value="Unassembled WGS sequence"/>
</dbReference>
<protein>
    <submittedName>
        <fullName evidence="1">Uncharacterized protein</fullName>
    </submittedName>
</protein>
<organism evidence="1 2">
    <name type="scientific">Hymenobacter busanensis</name>
    <dbReference type="NCBI Taxonomy" id="2607656"/>
    <lineage>
        <taxon>Bacteria</taxon>
        <taxon>Pseudomonadati</taxon>
        <taxon>Bacteroidota</taxon>
        <taxon>Cytophagia</taxon>
        <taxon>Cytophagales</taxon>
        <taxon>Hymenobacteraceae</taxon>
        <taxon>Hymenobacter</taxon>
    </lineage>
</organism>
<comment type="caution">
    <text evidence="1">The sequence shown here is derived from an EMBL/GenBank/DDBJ whole genome shotgun (WGS) entry which is preliminary data.</text>
</comment>
<evidence type="ECO:0000313" key="2">
    <source>
        <dbReference type="Proteomes" id="UP000326380"/>
    </source>
</evidence>
<dbReference type="AlphaFoldDB" id="A0A7L4ZX43"/>
<dbReference type="EMBL" id="VTWU01000004">
    <property type="protein sequence ID" value="KAA9332065.1"/>
    <property type="molecule type" value="Genomic_DNA"/>
</dbReference>
<gene>
    <name evidence="1" type="ORF">F0P96_11280</name>
</gene>
<dbReference type="RefSeq" id="WP_151078992.1">
    <property type="nucleotide sequence ID" value="NZ_CP047647.1"/>
</dbReference>
<sequence length="531" mass="57748">MTTFLSRPLGLLTALLRQKAGSLLYLLTLAALPAVAQAPQDLTLRGVPVPPQVLPLDGQGYAVLYRSEAGEEGQDVYAMRILDPALKVKHQYALNIPVGAVPLATLPARNTFALVFQDRTTARVALYTFNPGTGAKQQRILEALPDGRRAPAGAPLVATTPTEGYCLVQPYRADTAGYAITILDANLKPEWTHMYFPKDLRQHQPLQVAVSKDVITLVLSDSYILNRNKPTQRYMTDYAVLGIDRATGKVLYRTPTRQNGLTMLPNQLLPLADGRVATTGVYFTSKATRLDSAQGVFLTTYKPDGTAAAPVLTPWAELGKAVNDPGLGVRVQARKAYFPLLELVTTTGTDAKLIGEYNDNGQPGPFVVLNYDATGKLANIYPVARTFKSVSTADELRYSHYRGVVGKQGEPYLLYTGVESKQEYAYATVLANVPGRSAVRAVSSLEKLPDAPAAPAAFVDPVAQHLELFRKNLNTAAEAVNKALYGDTPPPQTYYQNDPLTGFVVGAPGEVATFRYDPARKQMRLRVLPMQ</sequence>